<comment type="subunit">
    <text evidence="5">Binds to both phosphatidylinositol (PI) and phosphatidylinositol 3,5-bisphosphate (PIP2).</text>
</comment>
<evidence type="ECO:0000256" key="2">
    <source>
        <dbReference type="ARBA" id="ARBA00004270"/>
    </source>
</evidence>
<dbReference type="Proteomes" id="UP000256964">
    <property type="component" value="Unassembled WGS sequence"/>
</dbReference>
<gene>
    <name evidence="18" type="ORF">OH76DRAFT_1460159</name>
</gene>
<dbReference type="GO" id="GO:0004620">
    <property type="term" value="F:phospholipase activity"/>
    <property type="evidence" value="ECO:0007669"/>
    <property type="project" value="TreeGrafter"/>
</dbReference>
<evidence type="ECO:0000256" key="6">
    <source>
        <dbReference type="ARBA" id="ARBA00013279"/>
    </source>
</evidence>
<dbReference type="GO" id="GO:0034496">
    <property type="term" value="P:multivesicular body membrane disassembly"/>
    <property type="evidence" value="ECO:0007669"/>
    <property type="project" value="TreeGrafter"/>
</dbReference>
<dbReference type="GO" id="GO:0034727">
    <property type="term" value="P:piecemeal microautophagy of the nucleus"/>
    <property type="evidence" value="ECO:0007669"/>
    <property type="project" value="TreeGrafter"/>
</dbReference>
<sequence>MLVKESAKHSELSVLEVSRRCVGVSVEEGTLSIDGERQSEPSPSARLPQGPQPHITFELLNEYTPRLNDDDLHDIAQVAFDISNTGDLPPSTVVTLQATPTTVYRPRSVAAYQDARLRSLQSEESVPVEWEQVQVLAPNVQDKHTLSQLARMTGNAYALPGRPNWYDIDPAWNTSFPFGWEDKADGFRGHVFLSPDNGTVVLSIKGTTLQGPTSKKDKFNDNLLFSCCCARVDITWIFHQVCKCYAKNWRCDNTCLTDALVQDSLFYNVGVGLINNLTALYPNATVWLVGHSLGGGLASLLGTTFGLPAVAFESPGERLAALRLHLPMPPPPPGSDESSSIYGRAPVTHVYHTADPIPQGACTGAGSPCAHGGYALETRCHLGRSIVYDTVGRLGWKVDIRKHVIKEVITHVIEADPDGGWEDNEEGVKMDVPVARVEEDCVDCFKWEFGDFKHGDDDD</sequence>
<evidence type="ECO:0000256" key="5">
    <source>
        <dbReference type="ARBA" id="ARBA00011137"/>
    </source>
</evidence>
<reference evidence="18 19" key="1">
    <citation type="journal article" date="2018" name="Biotechnol. Biofuels">
        <title>Integrative visual omics of the white-rot fungus Polyporus brumalis exposes the biotechnological potential of its oxidative enzymes for delignifying raw plant biomass.</title>
        <authorList>
            <person name="Miyauchi S."/>
            <person name="Rancon A."/>
            <person name="Drula E."/>
            <person name="Hage H."/>
            <person name="Chaduli D."/>
            <person name="Favel A."/>
            <person name="Grisel S."/>
            <person name="Henrissat B."/>
            <person name="Herpoel-Gimbert I."/>
            <person name="Ruiz-Duenas F.J."/>
            <person name="Chevret D."/>
            <person name="Hainaut M."/>
            <person name="Lin J."/>
            <person name="Wang M."/>
            <person name="Pangilinan J."/>
            <person name="Lipzen A."/>
            <person name="Lesage-Meessen L."/>
            <person name="Navarro D."/>
            <person name="Riley R."/>
            <person name="Grigoriev I.V."/>
            <person name="Zhou S."/>
            <person name="Raouche S."/>
            <person name="Rosso M.N."/>
        </authorList>
    </citation>
    <scope>NUCLEOTIDE SEQUENCE [LARGE SCALE GENOMIC DNA]</scope>
    <source>
        <strain evidence="18 19">BRFM 1820</strain>
    </source>
</reference>
<evidence type="ECO:0000256" key="10">
    <source>
        <dbReference type="ARBA" id="ARBA00022963"/>
    </source>
</evidence>
<evidence type="ECO:0000256" key="3">
    <source>
        <dbReference type="ARBA" id="ARBA00004343"/>
    </source>
</evidence>
<keyword evidence="11" id="KW-0735">Signal-anchor</keyword>
<dbReference type="GO" id="GO:0046461">
    <property type="term" value="P:neutral lipid catabolic process"/>
    <property type="evidence" value="ECO:0007669"/>
    <property type="project" value="TreeGrafter"/>
</dbReference>
<name>A0A371DVA8_9APHY</name>
<evidence type="ECO:0000256" key="13">
    <source>
        <dbReference type="ARBA" id="ARBA00023006"/>
    </source>
</evidence>
<evidence type="ECO:0000256" key="1">
    <source>
        <dbReference type="ARBA" id="ARBA00001024"/>
    </source>
</evidence>
<proteinExistence type="inferred from homology"/>
<dbReference type="GO" id="GO:0004806">
    <property type="term" value="F:triacylglycerol lipase activity"/>
    <property type="evidence" value="ECO:0007669"/>
    <property type="project" value="UniProtKB-EC"/>
</dbReference>
<dbReference type="STRING" id="139420.A0A371DVA8"/>
<protein>
    <recommendedName>
        <fullName evidence="6">triacylglycerol lipase</fullName>
        <ecNumber evidence="6">3.1.1.3</ecNumber>
    </recommendedName>
    <alternativeName>
        <fullName evidence="17">Autophagy-related protein 15</fullName>
    </alternativeName>
</protein>
<dbReference type="Pfam" id="PF26363">
    <property type="entry name" value="Phospholipase-like"/>
    <property type="match status" value="1"/>
</dbReference>
<dbReference type="PANTHER" id="PTHR47175:SF2">
    <property type="entry name" value="LIPASE ATG15-RELATED"/>
    <property type="match status" value="1"/>
</dbReference>
<comment type="similarity">
    <text evidence="4">Belongs to the AB hydrolase superfamily. Lipase family.</text>
</comment>
<keyword evidence="7" id="KW-0812">Transmembrane</keyword>
<accession>A0A371DVA8</accession>
<evidence type="ECO:0000256" key="4">
    <source>
        <dbReference type="ARBA" id="ARBA00010701"/>
    </source>
</evidence>
<keyword evidence="10" id="KW-0442">Lipid degradation</keyword>
<keyword evidence="14" id="KW-0443">Lipid metabolism</keyword>
<dbReference type="GO" id="GO:0006660">
    <property type="term" value="P:phosphatidylserine catabolic process"/>
    <property type="evidence" value="ECO:0007669"/>
    <property type="project" value="TreeGrafter"/>
</dbReference>
<keyword evidence="16" id="KW-0325">Glycoprotein</keyword>
<keyword evidence="19" id="KW-1185">Reference proteome</keyword>
<evidence type="ECO:0000256" key="12">
    <source>
        <dbReference type="ARBA" id="ARBA00022989"/>
    </source>
</evidence>
<evidence type="ECO:0000256" key="14">
    <source>
        <dbReference type="ARBA" id="ARBA00023098"/>
    </source>
</evidence>
<comment type="catalytic activity">
    <reaction evidence="1">
        <text>a triacylglycerol + H2O = a diacylglycerol + a fatty acid + H(+)</text>
        <dbReference type="Rhea" id="RHEA:12044"/>
        <dbReference type="ChEBI" id="CHEBI:15377"/>
        <dbReference type="ChEBI" id="CHEBI:15378"/>
        <dbReference type="ChEBI" id="CHEBI:17855"/>
        <dbReference type="ChEBI" id="CHEBI:18035"/>
        <dbReference type="ChEBI" id="CHEBI:28868"/>
        <dbReference type="EC" id="3.1.1.3"/>
    </reaction>
</comment>
<dbReference type="InterPro" id="IPR029058">
    <property type="entry name" value="AB_hydrolase_fold"/>
</dbReference>
<evidence type="ECO:0000256" key="11">
    <source>
        <dbReference type="ARBA" id="ARBA00022968"/>
    </source>
</evidence>
<dbReference type="EMBL" id="KZ857380">
    <property type="protein sequence ID" value="RDX56482.1"/>
    <property type="molecule type" value="Genomic_DNA"/>
</dbReference>
<evidence type="ECO:0000256" key="16">
    <source>
        <dbReference type="ARBA" id="ARBA00023180"/>
    </source>
</evidence>
<keyword evidence="12" id="KW-1133">Transmembrane helix</keyword>
<dbReference type="Gene3D" id="3.40.50.1820">
    <property type="entry name" value="alpha/beta hydrolase"/>
    <property type="match status" value="1"/>
</dbReference>
<evidence type="ECO:0000313" key="19">
    <source>
        <dbReference type="Proteomes" id="UP000256964"/>
    </source>
</evidence>
<evidence type="ECO:0000256" key="17">
    <source>
        <dbReference type="ARBA" id="ARBA00029828"/>
    </source>
</evidence>
<dbReference type="GO" id="GO:0032585">
    <property type="term" value="C:multivesicular body membrane"/>
    <property type="evidence" value="ECO:0007669"/>
    <property type="project" value="UniProtKB-SubCell"/>
</dbReference>
<keyword evidence="13" id="KW-0072">Autophagy</keyword>
<dbReference type="OrthoDB" id="58570at2759"/>
<dbReference type="AlphaFoldDB" id="A0A371DVA8"/>
<evidence type="ECO:0000313" key="18">
    <source>
        <dbReference type="EMBL" id="RDX56482.1"/>
    </source>
</evidence>
<keyword evidence="8" id="KW-0967">Endosome</keyword>
<keyword evidence="9" id="KW-0378">Hydrolase</keyword>
<dbReference type="InterPro" id="IPR050805">
    <property type="entry name" value="ATG15_Lipase"/>
</dbReference>
<evidence type="ECO:0000256" key="9">
    <source>
        <dbReference type="ARBA" id="ARBA00022801"/>
    </source>
</evidence>
<evidence type="ECO:0000256" key="8">
    <source>
        <dbReference type="ARBA" id="ARBA00022753"/>
    </source>
</evidence>
<dbReference type="SUPFAM" id="SSF53474">
    <property type="entry name" value="alpha/beta-Hydrolases"/>
    <property type="match status" value="1"/>
</dbReference>
<keyword evidence="15" id="KW-0472">Membrane</keyword>
<dbReference type="GO" id="GO:0005775">
    <property type="term" value="C:vacuolar lumen"/>
    <property type="evidence" value="ECO:0007669"/>
    <property type="project" value="TreeGrafter"/>
</dbReference>
<comment type="subcellular location">
    <subcellularLocation>
        <location evidence="3">Endosome</location>
        <location evidence="3">Multivesicular body membrane</location>
        <topology evidence="3">Single-pass type II membrane protein</topology>
    </subcellularLocation>
    <subcellularLocation>
        <location evidence="2">Prevacuolar compartment membrane</location>
        <topology evidence="2">Single-pass type II membrane protein</topology>
    </subcellularLocation>
</comment>
<dbReference type="PANTHER" id="PTHR47175">
    <property type="entry name" value="LIPASE ATG15-RELATED"/>
    <property type="match status" value="1"/>
</dbReference>
<organism evidence="18 19">
    <name type="scientific">Lentinus brumalis</name>
    <dbReference type="NCBI Taxonomy" id="2498619"/>
    <lineage>
        <taxon>Eukaryota</taxon>
        <taxon>Fungi</taxon>
        <taxon>Dikarya</taxon>
        <taxon>Basidiomycota</taxon>
        <taxon>Agaricomycotina</taxon>
        <taxon>Agaricomycetes</taxon>
        <taxon>Polyporales</taxon>
        <taxon>Polyporaceae</taxon>
        <taxon>Lentinus</taxon>
    </lineage>
</organism>
<evidence type="ECO:0000256" key="7">
    <source>
        <dbReference type="ARBA" id="ARBA00022692"/>
    </source>
</evidence>
<evidence type="ECO:0000256" key="15">
    <source>
        <dbReference type="ARBA" id="ARBA00023136"/>
    </source>
</evidence>
<dbReference type="EC" id="3.1.1.3" evidence="6"/>